<dbReference type="SUPFAM" id="SSF55729">
    <property type="entry name" value="Acyl-CoA N-acyltransferases (Nat)"/>
    <property type="match status" value="1"/>
</dbReference>
<dbReference type="InterPro" id="IPR051556">
    <property type="entry name" value="N-term/lysine_N-AcTrnsfr"/>
</dbReference>
<dbReference type="EMBL" id="VYWW01000021">
    <property type="protein sequence ID" value="KAA9322201.1"/>
    <property type="molecule type" value="Genomic_DNA"/>
</dbReference>
<evidence type="ECO:0000313" key="7">
    <source>
        <dbReference type="Proteomes" id="UP001385848"/>
    </source>
</evidence>
<evidence type="ECO:0000313" key="4">
    <source>
        <dbReference type="EMBL" id="KAA9322201.1"/>
    </source>
</evidence>
<dbReference type="KEGG" id="lje:BUE77_04595"/>
<dbReference type="Pfam" id="PF13673">
    <property type="entry name" value="Acetyltransf_10"/>
    <property type="match status" value="1"/>
</dbReference>
<dbReference type="Proteomes" id="UP001385848">
    <property type="component" value="Unassembled WGS sequence"/>
</dbReference>
<dbReference type="AlphaFoldDB" id="A0A5N1IDW5"/>
<dbReference type="EC" id="2.3.1.-" evidence="5"/>
<evidence type="ECO:0000259" key="3">
    <source>
        <dbReference type="PROSITE" id="PS51186"/>
    </source>
</evidence>
<evidence type="ECO:0000313" key="5">
    <source>
        <dbReference type="EMBL" id="MEL0565274.1"/>
    </source>
</evidence>
<name>A0A5N1IDW5_LACJE</name>
<evidence type="ECO:0000256" key="2">
    <source>
        <dbReference type="ARBA" id="ARBA00023315"/>
    </source>
</evidence>
<gene>
    <name evidence="5" type="ORF">AAC431_04970</name>
    <name evidence="4" type="ORF">F6H94_05495</name>
</gene>
<dbReference type="Proteomes" id="UP000327236">
    <property type="component" value="Unassembled WGS sequence"/>
</dbReference>
<evidence type="ECO:0000256" key="1">
    <source>
        <dbReference type="ARBA" id="ARBA00022679"/>
    </source>
</evidence>
<proteinExistence type="predicted"/>
<dbReference type="EMBL" id="JBBVUL010000008">
    <property type="protein sequence ID" value="MEL0565274.1"/>
    <property type="molecule type" value="Genomic_DNA"/>
</dbReference>
<dbReference type="PROSITE" id="PS51186">
    <property type="entry name" value="GNAT"/>
    <property type="match status" value="1"/>
</dbReference>
<dbReference type="GeneID" id="31742987"/>
<organism evidence="4 6">
    <name type="scientific">Lactobacillus jensenii</name>
    <dbReference type="NCBI Taxonomy" id="109790"/>
    <lineage>
        <taxon>Bacteria</taxon>
        <taxon>Bacillati</taxon>
        <taxon>Bacillota</taxon>
        <taxon>Bacilli</taxon>
        <taxon>Lactobacillales</taxon>
        <taxon>Lactobacillaceae</taxon>
        <taxon>Lactobacillus</taxon>
    </lineage>
</organism>
<dbReference type="PANTHER" id="PTHR42919:SF8">
    <property type="entry name" value="N-ALPHA-ACETYLTRANSFERASE 50"/>
    <property type="match status" value="1"/>
</dbReference>
<protein>
    <submittedName>
        <fullName evidence="4">GNAT family N-acetyltransferase</fullName>
        <ecNumber evidence="5">2.3.1.-</ecNumber>
    </submittedName>
</protein>
<keyword evidence="1 4" id="KW-0808">Transferase</keyword>
<dbReference type="InterPro" id="IPR016181">
    <property type="entry name" value="Acyl_CoA_acyltransferase"/>
</dbReference>
<sequence length="142" mass="16062">MLIQTTTDITSALYQKILSLRKEVFVKEQNVPANLELENEQGPIYYGGVIDDTVVCCARVIEEDNKTWHIQRVATKKPFRGQGLNSQLFKKIEQDAKNNGIDRLILGAQDQAQGFYLHLGFKVVGDAFIDAGITHHMMEKKI</sequence>
<dbReference type="CDD" id="cd04301">
    <property type="entry name" value="NAT_SF"/>
    <property type="match status" value="1"/>
</dbReference>
<dbReference type="InterPro" id="IPR000182">
    <property type="entry name" value="GNAT_dom"/>
</dbReference>
<dbReference type="PANTHER" id="PTHR42919">
    <property type="entry name" value="N-ALPHA-ACETYLTRANSFERASE"/>
    <property type="match status" value="1"/>
</dbReference>
<dbReference type="GO" id="GO:0016747">
    <property type="term" value="F:acyltransferase activity, transferring groups other than amino-acyl groups"/>
    <property type="evidence" value="ECO:0007669"/>
    <property type="project" value="InterPro"/>
</dbReference>
<comment type="caution">
    <text evidence="4">The sequence shown here is derived from an EMBL/GenBank/DDBJ whole genome shotgun (WGS) entry which is preliminary data.</text>
</comment>
<accession>A0A5N1IDW5</accession>
<dbReference type="Gene3D" id="3.40.630.30">
    <property type="match status" value="1"/>
</dbReference>
<reference evidence="4 6" key="1">
    <citation type="submission" date="2019-09" db="EMBL/GenBank/DDBJ databases">
        <title>Draft genome sequence assemblies of isolates from the urinary tract.</title>
        <authorList>
            <person name="Mores C.R."/>
            <person name="Putonti C."/>
            <person name="Wolfe A.J."/>
        </authorList>
    </citation>
    <scope>NUCLEOTIDE SEQUENCE [LARGE SCALE GENOMIC DNA]</scope>
    <source>
        <strain evidence="4 6">UMB246</strain>
    </source>
</reference>
<keyword evidence="2 5" id="KW-0012">Acyltransferase</keyword>
<evidence type="ECO:0000313" key="6">
    <source>
        <dbReference type="Proteomes" id="UP000327236"/>
    </source>
</evidence>
<dbReference type="OrthoDB" id="9796171at2"/>
<keyword evidence="7" id="KW-1185">Reference proteome</keyword>
<feature type="domain" description="N-acetyltransferase" evidence="3">
    <location>
        <begin position="4"/>
        <end position="142"/>
    </location>
</feature>
<dbReference type="RefSeq" id="WP_006584762.1">
    <property type="nucleotide sequence ID" value="NZ_CATOUV010000001.1"/>
</dbReference>
<reference evidence="5 7" key="2">
    <citation type="submission" date="2024-04" db="EMBL/GenBank/DDBJ databases">
        <title>Three lactobacilli isolated from voided urine samples from females with type 2 diabetes.</title>
        <authorList>
            <person name="Kula A."/>
            <person name="Stegman N."/>
            <person name="Putonti C."/>
        </authorList>
    </citation>
    <scope>NUCLEOTIDE SEQUENCE [LARGE SCALE GENOMIC DNA]</scope>
    <source>
        <strain evidence="5 7">1855</strain>
    </source>
</reference>